<feature type="compositionally biased region" description="Polar residues" evidence="15">
    <location>
        <begin position="1247"/>
        <end position="1265"/>
    </location>
</feature>
<evidence type="ECO:0000256" key="2">
    <source>
        <dbReference type="ARBA" id="ARBA00004286"/>
    </source>
</evidence>
<dbReference type="SMART" id="SM00240">
    <property type="entry name" value="FHA"/>
    <property type="match status" value="1"/>
</dbReference>
<keyword evidence="14" id="KW-0131">Cell cycle</keyword>
<dbReference type="InterPro" id="IPR008984">
    <property type="entry name" value="SMAD_FHA_dom_sf"/>
</dbReference>
<feature type="compositionally biased region" description="Acidic residues" evidence="15">
    <location>
        <begin position="1"/>
        <end position="19"/>
    </location>
</feature>
<sequence>MEDTQAIDWDVEEEEETEQSSESLRCNMEPVGRLHIFSGAHGPEKDFPLHLGKNVVGRMPDCSVALPFPSISKQHAEIEILAWDKAPILRDCGSLNGTQILRPPKVLSPGVSHRLRDQELILFADLLCQYHRLYVSLPFVSRGPLTVEETPRVQGGTQPQRLLLAEDSEEEVDFLSERLMVKKSRTTSSSVIVPESDEEGHSPVLGSLGPPFAFNMNSDTDVEEGQQPATEEASSAARRGATIEAEQSEAEVVTEIQLEKDQPLVKERDDDTKVKRGAGNGVVPAGVILERSQPPGEDSDTDVDDDSRPGRPAEVHLERAQPFGFIDSDTDAEEEGIPATPVVIPMKKRKIFHGVGTRGPGAPGLTHLQESQAGSDTDVEEGNAPQAVPLEKSQASMVINSDTDDEEEVSAALTLARLKESQPAIWNRDAEEDMAQRVVLLQRSQTTTERDSDTDVEEEELPVENREAVLKGHTKIRALVRAHSEKDQPPFGDSVEADKSSPGIHLERSQASTTVDINTQVEEEVPPGSAIIHIKKHQVSVEGTNQTDVKAVGGPAKLLVVSLEEAWPPHGDCEIGAEEGTSLAASAVADVRKSQLPAEGDAGAEWAATVLKQERAHEVGAQGGPPVAQVEQDLPISRENLTDLVVDTDTLGESTQPQREGAQVPTGREREQHVGGTKDSEDNYGDSEDLDLQATQCFLENQGLEAVQSMEDEPTQAFMLTPPQELGPSHCSFQTTGTLDEPWEVLATQPFCLRESEDSETQPSDTHLEAYGPCLSPPRAIPGDQHPESPVHTEPMGIQGRGRQTVDKVMGIPKETAERVGPERGPLERETEKLLPERQTGVTGEEELTKGIQDREQKQLLARDTQRQESDKNGKSASPERDWESLKVEIETSEEIQEKQVKKQTLPSKAFEREVERPVADRECEPAELEEKVPKVILERDTQRGEPEGGSQDQKGQASSPTPEPGVGAGDLPGPTSAPVPSGSQSGGRGSPVSPRRHQKGLLNCKMPPAEKASRIRAAEKASRGDQESPDACLPPTVPEAPAPPQKPLNSQSRKHLAPQPLLSPLLPSIKPTIHKTRQDGSQEAAETPLSSELEPFYPKPKIITRKSSRMTPFPATSAAPEPHPSTSTAQPVTPKPTSQATRSKTNRSSVKTSEPVVPAAPELQPSTSTDQPVTSEPTSQVTRGRKNRSSVKTPETVVPTALELQPSTSTDRPVTSEPTSQATRGRKNRSSVKTPEPVVPTAPELQPSTSTDQPVTSEPTSQATRGRKNRSSVKTPKTVVPTDPELQPSTSTDQPVTPEPTSQATTGRKNRSSVKTPETVVPTAPELQPSTSTDQPVTPEPTSQATRGRKNRSSVKTPETVVPTALELQPSTSTDRPVTPKPTSQTTRSRTNMSSVKTCETVVPTAPELKPSTSTDQPVTPKPTSRTTRSRTNMSSVKTPESTVPIAPELPPSTSTEQPVTPEPASQATTGRKNKSSVKTPETVVPTAPKLQPSTSTDQPITPEPTSQATRGRKNRSSVKTPETVVPTAPKLQPSTSTDQPVTPEPTSQATRGRTNRSSVKTPETVVPTAPELQPSTSTDQPLTPEPTSQATRGRTDRSSVKTPETVVPTAPELQASASTDQPVTSEPTSRTTRGRKNRSSVKTPETVVPTAPELQPSTSIDQPVTPEPTSRATRGRTNRSSVKNPESIVPIAPELQPSTSRNQLVTPEPTSRATRGRTNRSSVKTPEPVVPIAPEPHPTTSTDQPVTPKLTSRATRRRTNRSSVKTPKPVEPAASDLEPFTPTDQPVTPEAIAQGGQSKTLRSSTVRAMPLPTTPEFQSPVTTDQPISPEPIPQPSCIKSQRATGNPGSLAAPIDRKPCSAPLEPKSQASRNQRWGAVRAAESLTAIPEPASPQLLETPTHASQIQKVEPAGRSRFTLELQPKASQSRKRSLATMDSPPHQKQPQRGEVSQKTVIIKEEEEDTAEKPAKEEDVVTPKPGKRKRDQAEEEPNRIPSRSLRRTKLNQESTAPKVLFTGVVDARGEQAVLALGGSLAGSAAEASHLVTDRIRRTVKFLCALGRGIPILSLDWLHQSRKAGFFLSPDEYVVTDPEQEKNFGFSLQDALSRARERRLLEGYEIYVTPGVQPPPLQMGEIISCCGGTYLPSMPRSYKPQRVVITCPQDFPRCSIPLRVGLPLLSPEFLLTGVLKQEAKPEAFVLSPLEMSST</sequence>
<feature type="domain" description="FHA" evidence="16">
    <location>
        <begin position="54"/>
        <end position="100"/>
    </location>
</feature>
<feature type="compositionally biased region" description="Basic and acidic residues" evidence="15">
    <location>
        <begin position="1966"/>
        <end position="1976"/>
    </location>
</feature>
<feature type="compositionally biased region" description="Pro residues" evidence="15">
    <location>
        <begin position="1036"/>
        <end position="1047"/>
    </location>
</feature>
<dbReference type="GO" id="GO:0005634">
    <property type="term" value="C:nucleus"/>
    <property type="evidence" value="ECO:0007669"/>
    <property type="project" value="UniProtKB-SubCell"/>
</dbReference>
<feature type="compositionally biased region" description="Polar residues" evidence="15">
    <location>
        <begin position="1288"/>
        <end position="1308"/>
    </location>
</feature>
<dbReference type="SUPFAM" id="SSF49879">
    <property type="entry name" value="SMAD/FHA domain"/>
    <property type="match status" value="1"/>
</dbReference>
<dbReference type="FunFam" id="3.40.50.10190:FF:000040">
    <property type="entry name" value="Mediator of DNA damage checkpoint protein 1"/>
    <property type="match status" value="1"/>
</dbReference>
<evidence type="ECO:0000256" key="13">
    <source>
        <dbReference type="ARBA" id="ARBA00023242"/>
    </source>
</evidence>
<evidence type="ECO:0000256" key="6">
    <source>
        <dbReference type="ARBA" id="ARBA00022499"/>
    </source>
</evidence>
<feature type="compositionally biased region" description="Polar residues" evidence="15">
    <location>
        <begin position="1897"/>
        <end position="1908"/>
    </location>
</feature>
<feature type="compositionally biased region" description="Pro residues" evidence="15">
    <location>
        <begin position="1730"/>
        <end position="1739"/>
    </location>
</feature>
<feature type="compositionally biased region" description="Polar residues" evidence="15">
    <location>
        <begin position="1329"/>
        <end position="1347"/>
    </location>
</feature>
<feature type="compositionally biased region" description="Polar residues" evidence="15">
    <location>
        <begin position="1942"/>
        <end position="1955"/>
    </location>
</feature>
<feature type="compositionally biased region" description="Low complexity" evidence="15">
    <location>
        <begin position="1058"/>
        <end position="1072"/>
    </location>
</feature>
<dbReference type="Pfam" id="PF16770">
    <property type="entry name" value="RTT107_BRCT_5"/>
    <property type="match status" value="1"/>
</dbReference>
<name>A0A2J8SJG3_PONAB</name>
<feature type="compositionally biased region" description="Basic and acidic residues" evidence="15">
    <location>
        <begin position="864"/>
        <end position="901"/>
    </location>
</feature>
<feature type="region of interest" description="Disordered" evidence="15">
    <location>
        <begin position="354"/>
        <end position="394"/>
    </location>
</feature>
<feature type="compositionally biased region" description="Polar residues" evidence="15">
    <location>
        <begin position="1839"/>
        <end position="1849"/>
    </location>
</feature>
<feature type="compositionally biased region" description="Polar residues" evidence="15">
    <location>
        <begin position="1817"/>
        <end position="1826"/>
    </location>
</feature>
<feature type="compositionally biased region" description="Polar residues" evidence="15">
    <location>
        <begin position="1534"/>
        <end position="1563"/>
    </location>
</feature>
<dbReference type="Gene3D" id="3.40.50.10190">
    <property type="entry name" value="BRCT domain"/>
    <property type="match status" value="2"/>
</dbReference>
<comment type="subcellular location">
    <subcellularLocation>
        <location evidence="2">Chromosome</location>
    </subcellularLocation>
    <subcellularLocation>
        <location evidence="1">Nucleus</location>
    </subcellularLocation>
</comment>
<feature type="region of interest" description="Disordered" evidence="15">
    <location>
        <begin position="190"/>
        <end position="253"/>
    </location>
</feature>
<keyword evidence="9" id="KW-0227">DNA damage</keyword>
<evidence type="ECO:0000256" key="12">
    <source>
        <dbReference type="ARBA" id="ARBA00023204"/>
    </source>
</evidence>
<keyword evidence="4" id="KW-0158">Chromosome</keyword>
<keyword evidence="12" id="KW-0234">DNA repair</keyword>
<feature type="compositionally biased region" description="Polar residues" evidence="15">
    <location>
        <begin position="1698"/>
        <end position="1715"/>
    </location>
</feature>
<feature type="compositionally biased region" description="Polar residues" evidence="15">
    <location>
        <begin position="1165"/>
        <end position="1183"/>
    </location>
</feature>
<feature type="compositionally biased region" description="Basic and acidic residues" evidence="15">
    <location>
        <begin position="667"/>
        <end position="681"/>
    </location>
</feature>
<feature type="compositionally biased region" description="Basic and acidic residues" evidence="15">
    <location>
        <begin position="815"/>
        <end position="836"/>
    </location>
</feature>
<feature type="compositionally biased region" description="Basic and acidic residues" evidence="15">
    <location>
        <begin position="306"/>
        <end position="319"/>
    </location>
</feature>
<dbReference type="GO" id="GO:0006281">
    <property type="term" value="P:DNA repair"/>
    <property type="evidence" value="ECO:0007669"/>
    <property type="project" value="UniProtKB-KW"/>
</dbReference>
<keyword evidence="8" id="KW-0677">Repeat</keyword>
<dbReference type="Pfam" id="PF16589">
    <property type="entry name" value="BRCT_2"/>
    <property type="match status" value="1"/>
</dbReference>
<dbReference type="SUPFAM" id="SSF52113">
    <property type="entry name" value="BRCT domain"/>
    <property type="match status" value="2"/>
</dbReference>
<comment type="caution">
    <text evidence="18">The sequence shown here is derived from an EMBL/GenBank/DDBJ whole genome shotgun (WGS) entry which is preliminary data.</text>
</comment>
<evidence type="ECO:0000256" key="15">
    <source>
        <dbReference type="SAM" id="MobiDB-lite"/>
    </source>
</evidence>
<reference evidence="18" key="1">
    <citation type="submission" date="2017-12" db="EMBL/GenBank/DDBJ databases">
        <title>High-resolution comparative analysis of great ape genomes.</title>
        <authorList>
            <person name="Pollen A."/>
            <person name="Hastie A."/>
            <person name="Hormozdiari F."/>
            <person name="Dougherty M."/>
            <person name="Liu R."/>
            <person name="Chaisson M."/>
            <person name="Hoppe E."/>
            <person name="Hill C."/>
            <person name="Pang A."/>
            <person name="Hillier L."/>
            <person name="Baker C."/>
            <person name="Armstrong J."/>
            <person name="Shendure J."/>
            <person name="Paten B."/>
            <person name="Wilson R."/>
            <person name="Chao H."/>
            <person name="Schneider V."/>
            <person name="Ventura M."/>
            <person name="Kronenberg Z."/>
            <person name="Murali S."/>
            <person name="Gordon D."/>
            <person name="Cantsilieris S."/>
            <person name="Munson K."/>
            <person name="Nelson B."/>
            <person name="Raja A."/>
            <person name="Underwood J."/>
            <person name="Diekhans M."/>
            <person name="Fiddes I."/>
            <person name="Haussler D."/>
            <person name="Eichler E."/>
        </authorList>
    </citation>
    <scope>NUCLEOTIDE SEQUENCE [LARGE SCALE GENOMIC DNA]</scope>
    <source>
        <strain evidence="18">Susie</strain>
    </source>
</reference>
<feature type="compositionally biased region" description="Polar residues" evidence="15">
    <location>
        <begin position="951"/>
        <end position="961"/>
    </location>
</feature>
<evidence type="ECO:0000256" key="3">
    <source>
        <dbReference type="ARBA" id="ARBA00015014"/>
    </source>
</evidence>
<dbReference type="CDD" id="cd18441">
    <property type="entry name" value="BRCT_MDC1_rpt2"/>
    <property type="match status" value="1"/>
</dbReference>
<feature type="region of interest" description="Disordered" evidence="15">
    <location>
        <begin position="484"/>
        <end position="511"/>
    </location>
</feature>
<protein>
    <recommendedName>
        <fullName evidence="3">Mediator of DNA damage checkpoint protein 1</fullName>
    </recommendedName>
</protein>
<feature type="compositionally biased region" description="Polar residues" evidence="15">
    <location>
        <begin position="1617"/>
        <end position="1633"/>
    </location>
</feature>
<evidence type="ECO:0000256" key="4">
    <source>
        <dbReference type="ARBA" id="ARBA00022454"/>
    </source>
</evidence>
<dbReference type="InterPro" id="IPR051579">
    <property type="entry name" value="DDR_Transcriptional_Reg"/>
</dbReference>
<feature type="compositionally biased region" description="Basic and acidic residues" evidence="15">
    <location>
        <begin position="847"/>
        <end position="858"/>
    </location>
</feature>
<organism evidence="18">
    <name type="scientific">Pongo abelii</name>
    <name type="common">Sumatran orangutan</name>
    <name type="synonym">Pongo pygmaeus abelii</name>
    <dbReference type="NCBI Taxonomy" id="9601"/>
    <lineage>
        <taxon>Eukaryota</taxon>
        <taxon>Metazoa</taxon>
        <taxon>Chordata</taxon>
        <taxon>Craniata</taxon>
        <taxon>Vertebrata</taxon>
        <taxon>Euteleostomi</taxon>
        <taxon>Mammalia</taxon>
        <taxon>Eutheria</taxon>
        <taxon>Euarchontoglires</taxon>
        <taxon>Primates</taxon>
        <taxon>Haplorrhini</taxon>
        <taxon>Catarrhini</taxon>
        <taxon>Hominidae</taxon>
        <taxon>Pongo</taxon>
    </lineage>
</organism>
<dbReference type="CDD" id="cd22665">
    <property type="entry name" value="FHA_MDC1"/>
    <property type="match status" value="1"/>
</dbReference>
<dbReference type="GO" id="GO:0005694">
    <property type="term" value="C:chromosome"/>
    <property type="evidence" value="ECO:0007669"/>
    <property type="project" value="UniProtKB-SubCell"/>
</dbReference>
<keyword evidence="11" id="KW-0007">Acetylation</keyword>
<feature type="region of interest" description="Disordered" evidence="15">
    <location>
        <begin position="261"/>
        <end position="280"/>
    </location>
</feature>
<feature type="compositionally biased region" description="Polar residues" evidence="15">
    <location>
        <begin position="1575"/>
        <end position="1594"/>
    </location>
</feature>
<feature type="compositionally biased region" description="Basic and acidic residues" evidence="15">
    <location>
        <begin position="1012"/>
        <end position="1027"/>
    </location>
</feature>
<feature type="compositionally biased region" description="Low complexity" evidence="15">
    <location>
        <begin position="1425"/>
        <end position="1437"/>
    </location>
</feature>
<dbReference type="PROSITE" id="PS50172">
    <property type="entry name" value="BRCT"/>
    <property type="match status" value="1"/>
</dbReference>
<feature type="region of interest" description="Disordered" evidence="15">
    <location>
        <begin position="649"/>
        <end position="687"/>
    </location>
</feature>
<feature type="region of interest" description="Disordered" evidence="15">
    <location>
        <begin position="442"/>
        <end position="468"/>
    </location>
</feature>
<feature type="compositionally biased region" description="Polar residues" evidence="15">
    <location>
        <begin position="1125"/>
        <end position="1153"/>
    </location>
</feature>
<evidence type="ECO:0000256" key="8">
    <source>
        <dbReference type="ARBA" id="ARBA00022737"/>
    </source>
</evidence>
<dbReference type="CDD" id="cd17744">
    <property type="entry name" value="BRCT_MDC1_rpt1"/>
    <property type="match status" value="1"/>
</dbReference>
<keyword evidence="5" id="KW-0488">Methylation</keyword>
<feature type="compositionally biased region" description="Polar residues" evidence="15">
    <location>
        <begin position="1453"/>
        <end position="1472"/>
    </location>
</feature>
<feature type="domain" description="BRCT" evidence="17">
    <location>
        <begin position="2011"/>
        <end position="2089"/>
    </location>
</feature>
<feature type="compositionally biased region" description="Polar residues" evidence="15">
    <location>
        <begin position="1370"/>
        <end position="1399"/>
    </location>
</feature>
<evidence type="ECO:0000256" key="5">
    <source>
        <dbReference type="ARBA" id="ARBA00022481"/>
    </source>
</evidence>
<feature type="compositionally biased region" description="Basic and acidic residues" evidence="15">
    <location>
        <begin position="910"/>
        <end position="947"/>
    </location>
</feature>
<keyword evidence="10" id="KW-0832">Ubl conjugation</keyword>
<dbReference type="FunFam" id="2.60.200.20:FF:000029">
    <property type="entry name" value="Mediator of DNA damage checkpoint protein 1"/>
    <property type="match status" value="1"/>
</dbReference>
<feature type="compositionally biased region" description="Polar residues" evidence="15">
    <location>
        <begin position="1657"/>
        <end position="1674"/>
    </location>
</feature>
<dbReference type="InterPro" id="IPR000253">
    <property type="entry name" value="FHA_dom"/>
</dbReference>
<evidence type="ECO:0000256" key="11">
    <source>
        <dbReference type="ARBA" id="ARBA00022990"/>
    </source>
</evidence>
<feature type="region of interest" description="Disordered" evidence="15">
    <location>
        <begin position="1"/>
        <end position="22"/>
    </location>
</feature>
<feature type="compositionally biased region" description="Polar residues" evidence="15">
    <location>
        <begin position="1206"/>
        <end position="1224"/>
    </location>
</feature>
<keyword evidence="7" id="KW-0597">Phosphoprotein</keyword>
<evidence type="ECO:0000259" key="17">
    <source>
        <dbReference type="PROSITE" id="PS50172"/>
    </source>
</evidence>
<accession>A0A2J8SJG3</accession>
<feature type="compositionally biased region" description="Polar residues" evidence="15">
    <location>
        <begin position="1797"/>
        <end position="1808"/>
    </location>
</feature>
<dbReference type="InterPro" id="IPR036420">
    <property type="entry name" value="BRCT_dom_sf"/>
</dbReference>
<keyword evidence="13" id="KW-0539">Nucleus</keyword>
<feature type="compositionally biased region" description="Polar residues" evidence="15">
    <location>
        <begin position="1493"/>
        <end position="1511"/>
    </location>
</feature>
<evidence type="ECO:0000256" key="14">
    <source>
        <dbReference type="ARBA" id="ARBA00023306"/>
    </source>
</evidence>
<dbReference type="EMBL" id="NDHI03003564">
    <property type="protein sequence ID" value="PNJ20912.1"/>
    <property type="molecule type" value="Genomic_DNA"/>
</dbReference>
<feature type="region of interest" description="Disordered" evidence="15">
    <location>
        <begin position="286"/>
        <end position="333"/>
    </location>
</feature>
<feature type="compositionally biased region" description="Basic and acidic residues" evidence="15">
    <location>
        <begin position="261"/>
        <end position="274"/>
    </location>
</feature>
<keyword evidence="6" id="KW-1017">Isopeptide bond</keyword>
<dbReference type="FunFam" id="3.40.50.10190:FF:000037">
    <property type="entry name" value="Mediator of DNA damage checkpoint protein 1"/>
    <property type="match status" value="1"/>
</dbReference>
<dbReference type="PROSITE" id="PS50006">
    <property type="entry name" value="FHA_DOMAIN"/>
    <property type="match status" value="1"/>
</dbReference>
<dbReference type="Pfam" id="PF00498">
    <property type="entry name" value="FHA"/>
    <property type="match status" value="1"/>
</dbReference>
<evidence type="ECO:0000259" key="16">
    <source>
        <dbReference type="PROSITE" id="PS50006"/>
    </source>
</evidence>
<evidence type="ECO:0000256" key="10">
    <source>
        <dbReference type="ARBA" id="ARBA00022843"/>
    </source>
</evidence>
<dbReference type="PANTHER" id="PTHR23196:SF34">
    <property type="entry name" value="MEDIATOR OF DNA DAMAGE CHECKPOINT PROTEIN 1"/>
    <property type="match status" value="1"/>
</dbReference>
<dbReference type="STRING" id="9601.ENSPPYP00000018356"/>
<evidence type="ECO:0000313" key="18">
    <source>
        <dbReference type="EMBL" id="PNJ20912.1"/>
    </source>
</evidence>
<evidence type="ECO:0000256" key="1">
    <source>
        <dbReference type="ARBA" id="ARBA00004123"/>
    </source>
</evidence>
<evidence type="ECO:0000256" key="9">
    <source>
        <dbReference type="ARBA" id="ARBA00022763"/>
    </source>
</evidence>
<dbReference type="PANTHER" id="PTHR23196">
    <property type="entry name" value="PAX TRANSCRIPTION ACTIVATION DOMAIN INTERACTING PROTEIN"/>
    <property type="match status" value="1"/>
</dbReference>
<dbReference type="Gene3D" id="2.60.200.20">
    <property type="match status" value="1"/>
</dbReference>
<evidence type="ECO:0000256" key="7">
    <source>
        <dbReference type="ARBA" id="ARBA00022553"/>
    </source>
</evidence>
<dbReference type="InterPro" id="IPR001357">
    <property type="entry name" value="BRCT_dom"/>
</dbReference>
<dbReference type="SMART" id="SM00292">
    <property type="entry name" value="BRCT"/>
    <property type="match status" value="2"/>
</dbReference>
<gene>
    <name evidence="18" type="ORF">CR201_G0042373</name>
</gene>
<feature type="region of interest" description="Disordered" evidence="15">
    <location>
        <begin position="755"/>
        <end position="2006"/>
    </location>
</feature>
<proteinExistence type="predicted"/>